<name>A0A9W8E3W6_9FUNG</name>
<dbReference type="SUPFAM" id="SSF50978">
    <property type="entry name" value="WD40 repeat-like"/>
    <property type="match status" value="1"/>
</dbReference>
<keyword evidence="5" id="KW-0175">Coiled coil</keyword>
<dbReference type="PROSITE" id="PS00678">
    <property type="entry name" value="WD_REPEATS_1"/>
    <property type="match status" value="1"/>
</dbReference>
<proteinExistence type="inferred from homology"/>
<dbReference type="Gene3D" id="2.130.10.10">
    <property type="entry name" value="YVTN repeat-like/Quinoprotein amine dehydrogenase"/>
    <property type="match status" value="2"/>
</dbReference>
<dbReference type="CDD" id="cd22887">
    <property type="entry name" value="Atg16_CCD"/>
    <property type="match status" value="1"/>
</dbReference>
<feature type="repeat" description="WD" evidence="4">
    <location>
        <begin position="289"/>
        <end position="330"/>
    </location>
</feature>
<gene>
    <name evidence="7" type="ORF">IWQ62_006135</name>
</gene>
<sequence length="531" mass="60028">MKLRCGDAGNTTLDAELLRHNIEITKAHTSLQQEHHKLKLDHSNVFNLRETANTDIQGFMATQERVADLEWKITTLKDERSEFYKAQSQNAQKLLDLTNDLRKSEEQWRTLQAEHKHSLAEVTKAQKTLEDYVHLVKEKDGIIQILQDEMTALQLELVTKEEKLKKIEFENSQLVERWLRKMNEEAEHMNQANHHAEAVRKQYAENVSAEQLSECLDDEHYFGFARKLSDPNRALTKLPTRVFRELENIHGGEVHTLHISHDGTLLATGGQDKRVKIFDSKTGSLRYTLNGCLQSVLQVMFNPTDEMILATSSDNAVRVWSLATGRIVHTLTGHIGKVVAAEFDGESRKIVSVSHDRTIKVWDLLRGYCTKTIFSISSCNDLALMDPQAATVVTGHVDSAIRLWNMTTGHCIRELTGVHDAPVTSLTLAPDASILLSNSRDSTLKLMDTANFEVIQVFSAEGYRPGSNWSRASFSPDGRYVAAGSADGTIYIWYSQTGELRSKIKEHTTPICAVYWDSTGQMFYSAEKDRL</sequence>
<evidence type="ECO:0000256" key="5">
    <source>
        <dbReference type="SAM" id="Coils"/>
    </source>
</evidence>
<keyword evidence="8" id="KW-1185">Reference proteome</keyword>
<dbReference type="Gene3D" id="1.20.5.170">
    <property type="match status" value="1"/>
</dbReference>
<dbReference type="AlphaFoldDB" id="A0A9W8E3W6"/>
<feature type="non-terminal residue" evidence="7">
    <location>
        <position position="531"/>
    </location>
</feature>
<dbReference type="PANTHER" id="PTHR19878">
    <property type="entry name" value="AUTOPHAGY PROTEIN 16-LIKE"/>
    <property type="match status" value="1"/>
</dbReference>
<dbReference type="GO" id="GO:0034274">
    <property type="term" value="C:Atg12-Atg5-Atg16 complex"/>
    <property type="evidence" value="ECO:0007669"/>
    <property type="project" value="TreeGrafter"/>
</dbReference>
<dbReference type="InterPro" id="IPR020472">
    <property type="entry name" value="WD40_PAC1"/>
</dbReference>
<comment type="caution">
    <text evidence="7">The sequence shown here is derived from an EMBL/GenBank/DDBJ whole genome shotgun (WGS) entry which is preliminary data.</text>
</comment>
<evidence type="ECO:0000256" key="1">
    <source>
        <dbReference type="ARBA" id="ARBA00005331"/>
    </source>
</evidence>
<dbReference type="GO" id="GO:0043495">
    <property type="term" value="F:protein-membrane adaptor activity"/>
    <property type="evidence" value="ECO:0007669"/>
    <property type="project" value="TreeGrafter"/>
</dbReference>
<feature type="repeat" description="WD" evidence="4">
    <location>
        <begin position="473"/>
        <end position="503"/>
    </location>
</feature>
<feature type="repeat" description="WD" evidence="4">
    <location>
        <begin position="331"/>
        <end position="372"/>
    </location>
</feature>
<protein>
    <recommendedName>
        <fullName evidence="6">Autophagy-related protein 16 domain-containing protein</fullName>
    </recommendedName>
</protein>
<organism evidence="7 8">
    <name type="scientific">Dispira parvispora</name>
    <dbReference type="NCBI Taxonomy" id="1520584"/>
    <lineage>
        <taxon>Eukaryota</taxon>
        <taxon>Fungi</taxon>
        <taxon>Fungi incertae sedis</taxon>
        <taxon>Zoopagomycota</taxon>
        <taxon>Kickxellomycotina</taxon>
        <taxon>Dimargaritomycetes</taxon>
        <taxon>Dimargaritales</taxon>
        <taxon>Dimargaritaceae</taxon>
        <taxon>Dispira</taxon>
    </lineage>
</organism>
<dbReference type="PROSITE" id="PS50294">
    <property type="entry name" value="WD_REPEATS_REGION"/>
    <property type="match status" value="2"/>
</dbReference>
<evidence type="ECO:0000256" key="4">
    <source>
        <dbReference type="PROSITE-ProRule" id="PRU00221"/>
    </source>
</evidence>
<dbReference type="OrthoDB" id="538223at2759"/>
<dbReference type="EMBL" id="JANBPY010003069">
    <property type="protein sequence ID" value="KAJ1952823.1"/>
    <property type="molecule type" value="Genomic_DNA"/>
</dbReference>
<evidence type="ECO:0000313" key="7">
    <source>
        <dbReference type="EMBL" id="KAJ1952823.1"/>
    </source>
</evidence>
<evidence type="ECO:0000259" key="6">
    <source>
        <dbReference type="Pfam" id="PF08614"/>
    </source>
</evidence>
<dbReference type="Proteomes" id="UP001150925">
    <property type="component" value="Unassembled WGS sequence"/>
</dbReference>
<comment type="similarity">
    <text evidence="1">Belongs to the ATG16 family.</text>
</comment>
<keyword evidence="3" id="KW-0677">Repeat</keyword>
<dbReference type="GO" id="GO:0000045">
    <property type="term" value="P:autophagosome assembly"/>
    <property type="evidence" value="ECO:0007669"/>
    <property type="project" value="InterPro"/>
</dbReference>
<feature type="coiled-coil region" evidence="5">
    <location>
        <begin position="143"/>
        <end position="199"/>
    </location>
</feature>
<feature type="repeat" description="WD" evidence="4">
    <location>
        <begin position="416"/>
        <end position="457"/>
    </location>
</feature>
<dbReference type="PROSITE" id="PS50082">
    <property type="entry name" value="WD_REPEATS_2"/>
    <property type="match status" value="6"/>
</dbReference>
<dbReference type="CDD" id="cd00200">
    <property type="entry name" value="WD40"/>
    <property type="match status" value="1"/>
</dbReference>
<evidence type="ECO:0000313" key="8">
    <source>
        <dbReference type="Proteomes" id="UP001150925"/>
    </source>
</evidence>
<feature type="domain" description="Autophagy-related protein 16" evidence="6">
    <location>
        <begin position="26"/>
        <end position="190"/>
    </location>
</feature>
<evidence type="ECO:0000256" key="2">
    <source>
        <dbReference type="ARBA" id="ARBA00022574"/>
    </source>
</evidence>
<keyword evidence="2 4" id="KW-0853">WD repeat</keyword>
<dbReference type="PRINTS" id="PR00320">
    <property type="entry name" value="GPROTEINBRPT"/>
</dbReference>
<dbReference type="Pfam" id="PF08614">
    <property type="entry name" value="ATG16"/>
    <property type="match status" value="1"/>
</dbReference>
<reference evidence="7" key="1">
    <citation type="submission" date="2022-07" db="EMBL/GenBank/DDBJ databases">
        <title>Phylogenomic reconstructions and comparative analyses of Kickxellomycotina fungi.</title>
        <authorList>
            <person name="Reynolds N.K."/>
            <person name="Stajich J.E."/>
            <person name="Barry K."/>
            <person name="Grigoriev I.V."/>
            <person name="Crous P."/>
            <person name="Smith M.E."/>
        </authorList>
    </citation>
    <scope>NUCLEOTIDE SEQUENCE</scope>
    <source>
        <strain evidence="7">RSA 1196</strain>
    </source>
</reference>
<dbReference type="SMART" id="SM00320">
    <property type="entry name" value="WD40"/>
    <property type="match status" value="7"/>
</dbReference>
<dbReference type="GO" id="GO:0000421">
    <property type="term" value="C:autophagosome membrane"/>
    <property type="evidence" value="ECO:0007669"/>
    <property type="project" value="TreeGrafter"/>
</dbReference>
<dbReference type="GO" id="GO:0034045">
    <property type="term" value="C:phagophore assembly site membrane"/>
    <property type="evidence" value="ECO:0007669"/>
    <property type="project" value="TreeGrafter"/>
</dbReference>
<dbReference type="InterPro" id="IPR045160">
    <property type="entry name" value="ATG16"/>
</dbReference>
<dbReference type="InterPro" id="IPR015943">
    <property type="entry name" value="WD40/YVTN_repeat-like_dom_sf"/>
</dbReference>
<dbReference type="InterPro" id="IPR013923">
    <property type="entry name" value="Autophagy-rel_prot_16_dom"/>
</dbReference>
<dbReference type="Pfam" id="PF00400">
    <property type="entry name" value="WD40"/>
    <property type="match status" value="5"/>
</dbReference>
<feature type="repeat" description="WD" evidence="4">
    <location>
        <begin position="386"/>
        <end position="414"/>
    </location>
</feature>
<dbReference type="InterPro" id="IPR019775">
    <property type="entry name" value="WD40_repeat_CS"/>
</dbReference>
<evidence type="ECO:0000256" key="3">
    <source>
        <dbReference type="ARBA" id="ARBA00022737"/>
    </source>
</evidence>
<dbReference type="InterPro" id="IPR001680">
    <property type="entry name" value="WD40_rpt"/>
</dbReference>
<accession>A0A9W8E3W6</accession>
<dbReference type="InterPro" id="IPR036322">
    <property type="entry name" value="WD40_repeat_dom_sf"/>
</dbReference>
<dbReference type="PANTHER" id="PTHR19878:SF8">
    <property type="entry name" value="AUTOPHAGY-RELATED 16, ISOFORM F"/>
    <property type="match status" value="1"/>
</dbReference>
<feature type="repeat" description="WD" evidence="4">
    <location>
        <begin position="247"/>
        <end position="288"/>
    </location>
</feature>